<dbReference type="SUPFAM" id="SSF48264">
    <property type="entry name" value="Cytochrome P450"/>
    <property type="match status" value="1"/>
</dbReference>
<evidence type="ECO:0008006" key="15">
    <source>
        <dbReference type="Google" id="ProtNLM"/>
    </source>
</evidence>
<dbReference type="InterPro" id="IPR036396">
    <property type="entry name" value="Cyt_P450_sf"/>
</dbReference>
<proteinExistence type="inferred from homology"/>
<dbReference type="Pfam" id="PF00067">
    <property type="entry name" value="p450"/>
    <property type="match status" value="1"/>
</dbReference>
<dbReference type="GO" id="GO:0016705">
    <property type="term" value="F:oxidoreductase activity, acting on paired donors, with incorporation or reduction of molecular oxygen"/>
    <property type="evidence" value="ECO:0007669"/>
    <property type="project" value="InterPro"/>
</dbReference>
<dbReference type="GO" id="GO:0020037">
    <property type="term" value="F:heme binding"/>
    <property type="evidence" value="ECO:0007669"/>
    <property type="project" value="InterPro"/>
</dbReference>
<evidence type="ECO:0000256" key="10">
    <source>
        <dbReference type="ARBA" id="ARBA00023136"/>
    </source>
</evidence>
<dbReference type="AlphaFoldDB" id="A0AAV6XW17"/>
<dbReference type="PANTHER" id="PTHR24282:SF255">
    <property type="entry name" value="CYTOCHROME P450 72A11-RELATED"/>
    <property type="match status" value="1"/>
</dbReference>
<dbReference type="Gene3D" id="1.10.630.10">
    <property type="entry name" value="Cytochrome P450"/>
    <property type="match status" value="1"/>
</dbReference>
<dbReference type="PRINTS" id="PR00463">
    <property type="entry name" value="EP450I"/>
</dbReference>
<evidence type="ECO:0000256" key="1">
    <source>
        <dbReference type="ARBA" id="ARBA00004167"/>
    </source>
</evidence>
<dbReference type="InterPro" id="IPR002401">
    <property type="entry name" value="Cyt_P450_E_grp-I"/>
</dbReference>
<evidence type="ECO:0000313" key="14">
    <source>
        <dbReference type="Proteomes" id="UP000826271"/>
    </source>
</evidence>
<dbReference type="PANTHER" id="PTHR24282">
    <property type="entry name" value="CYTOCHROME P450 FAMILY MEMBER"/>
    <property type="match status" value="1"/>
</dbReference>
<evidence type="ECO:0000256" key="9">
    <source>
        <dbReference type="ARBA" id="ARBA00023033"/>
    </source>
</evidence>
<evidence type="ECO:0000256" key="12">
    <source>
        <dbReference type="RuleBase" id="RU000461"/>
    </source>
</evidence>
<keyword evidence="5 11" id="KW-0479">Metal-binding</keyword>
<keyword evidence="14" id="KW-1185">Reference proteome</keyword>
<evidence type="ECO:0000256" key="3">
    <source>
        <dbReference type="ARBA" id="ARBA00022617"/>
    </source>
</evidence>
<name>A0AAV6XW17_9LAMI</name>
<comment type="cofactor">
    <cofactor evidence="11">
        <name>heme</name>
        <dbReference type="ChEBI" id="CHEBI:30413"/>
    </cofactor>
</comment>
<evidence type="ECO:0000256" key="2">
    <source>
        <dbReference type="ARBA" id="ARBA00010617"/>
    </source>
</evidence>
<keyword evidence="6" id="KW-1133">Transmembrane helix</keyword>
<dbReference type="InterPro" id="IPR017972">
    <property type="entry name" value="Cyt_P450_CS"/>
</dbReference>
<keyword evidence="4" id="KW-0812">Transmembrane</keyword>
<evidence type="ECO:0000256" key="5">
    <source>
        <dbReference type="ARBA" id="ARBA00022723"/>
    </source>
</evidence>
<keyword evidence="8 11" id="KW-0408">Iron</keyword>
<comment type="similarity">
    <text evidence="2 12">Belongs to the cytochrome P450 family.</text>
</comment>
<keyword evidence="7 12" id="KW-0560">Oxidoreductase</keyword>
<dbReference type="InterPro" id="IPR001128">
    <property type="entry name" value="Cyt_P450"/>
</dbReference>
<dbReference type="GO" id="GO:0005506">
    <property type="term" value="F:iron ion binding"/>
    <property type="evidence" value="ECO:0007669"/>
    <property type="project" value="InterPro"/>
</dbReference>
<evidence type="ECO:0000256" key="4">
    <source>
        <dbReference type="ARBA" id="ARBA00022692"/>
    </source>
</evidence>
<dbReference type="InterPro" id="IPR050665">
    <property type="entry name" value="Cytochrome_P450_Monooxygen"/>
</dbReference>
<keyword evidence="3 11" id="KW-0349">Heme</keyword>
<reference evidence="13" key="1">
    <citation type="submission" date="2019-10" db="EMBL/GenBank/DDBJ databases">
        <authorList>
            <person name="Zhang R."/>
            <person name="Pan Y."/>
            <person name="Wang J."/>
            <person name="Ma R."/>
            <person name="Yu S."/>
        </authorList>
    </citation>
    <scope>NUCLEOTIDE SEQUENCE</scope>
    <source>
        <strain evidence="13">LA-IB0</strain>
        <tissue evidence="13">Leaf</tissue>
    </source>
</reference>
<gene>
    <name evidence="13" type="ORF">BUALT_Bualt03G0183400</name>
</gene>
<feature type="binding site" description="axial binding residue" evidence="11">
    <location>
        <position position="301"/>
    </location>
    <ligand>
        <name>heme</name>
        <dbReference type="ChEBI" id="CHEBI:30413"/>
    </ligand>
    <ligandPart>
        <name>Fe</name>
        <dbReference type="ChEBI" id="CHEBI:18248"/>
    </ligandPart>
</feature>
<comment type="subcellular location">
    <subcellularLocation>
        <location evidence="1">Membrane</location>
        <topology evidence="1">Single-pass membrane protein</topology>
    </subcellularLocation>
</comment>
<protein>
    <recommendedName>
        <fullName evidence="15">Cytochrome P450</fullName>
    </recommendedName>
</protein>
<dbReference type="PROSITE" id="PS00086">
    <property type="entry name" value="CYTOCHROME_P450"/>
    <property type="match status" value="1"/>
</dbReference>
<evidence type="ECO:0000256" key="7">
    <source>
        <dbReference type="ARBA" id="ARBA00023002"/>
    </source>
</evidence>
<dbReference type="EMBL" id="WHWC01000003">
    <property type="protein sequence ID" value="KAG8386769.1"/>
    <property type="molecule type" value="Genomic_DNA"/>
</dbReference>
<evidence type="ECO:0000256" key="11">
    <source>
        <dbReference type="PIRSR" id="PIRSR602401-1"/>
    </source>
</evidence>
<keyword evidence="9 12" id="KW-0503">Monooxygenase</keyword>
<dbReference type="PRINTS" id="PR00385">
    <property type="entry name" value="P450"/>
</dbReference>
<dbReference type="Proteomes" id="UP000826271">
    <property type="component" value="Unassembled WGS sequence"/>
</dbReference>
<organism evidence="13 14">
    <name type="scientific">Buddleja alternifolia</name>
    <dbReference type="NCBI Taxonomy" id="168488"/>
    <lineage>
        <taxon>Eukaryota</taxon>
        <taxon>Viridiplantae</taxon>
        <taxon>Streptophyta</taxon>
        <taxon>Embryophyta</taxon>
        <taxon>Tracheophyta</taxon>
        <taxon>Spermatophyta</taxon>
        <taxon>Magnoliopsida</taxon>
        <taxon>eudicotyledons</taxon>
        <taxon>Gunneridae</taxon>
        <taxon>Pentapetalae</taxon>
        <taxon>asterids</taxon>
        <taxon>lamiids</taxon>
        <taxon>Lamiales</taxon>
        <taxon>Scrophulariaceae</taxon>
        <taxon>Buddlejeae</taxon>
        <taxon>Buddleja</taxon>
    </lineage>
</organism>
<dbReference type="GO" id="GO:0004497">
    <property type="term" value="F:monooxygenase activity"/>
    <property type="evidence" value="ECO:0007669"/>
    <property type="project" value="UniProtKB-KW"/>
</dbReference>
<evidence type="ECO:0000256" key="6">
    <source>
        <dbReference type="ARBA" id="ARBA00022989"/>
    </source>
</evidence>
<keyword evidence="10" id="KW-0472">Membrane</keyword>
<evidence type="ECO:0000256" key="8">
    <source>
        <dbReference type="ARBA" id="ARBA00023004"/>
    </source>
</evidence>
<dbReference type="GO" id="GO:0016020">
    <property type="term" value="C:membrane"/>
    <property type="evidence" value="ECO:0007669"/>
    <property type="project" value="UniProtKB-SubCell"/>
</dbReference>
<evidence type="ECO:0000313" key="13">
    <source>
        <dbReference type="EMBL" id="KAG8386769.1"/>
    </source>
</evidence>
<comment type="caution">
    <text evidence="13">The sequence shown here is derived from an EMBL/GenBank/DDBJ whole genome shotgun (WGS) entry which is preliminary data.</text>
</comment>
<sequence>MLQLMLPSFHLSCEHMLSKWGKIVPSEGSCEVDVWPYLQTMTSDAISRTAFGSNYEQGRMIFELQREQGGLVLQAFQKLYIPRWRFLPTKTNRRMKEVFKEVESSILEIINKRIEVIEAGEANSDDLLGILLESNFKEIKQNGNAFGMSLEEVIEECKLFYIAGQETTSALLAWTMILLSTHLDWQARAREEVMQVIGSDKPDFQELNHLKIMTMIFHEVLRLYPPAVVLSRNIHKETTVGNVTLPAQLQLFLPTILLHHDCKIWGDDAKKFNPERFSEGVSKATKGQLTYFPFGGGPRICIGQNFAMLEAKMALAMILQRYSFELSPSYAHAPDMVLTLQPKHGAQLILLRL</sequence>
<accession>A0AAV6XW17</accession>